<evidence type="ECO:0000256" key="1">
    <source>
        <dbReference type="PROSITE-ProRule" id="PRU00023"/>
    </source>
</evidence>
<keyword evidence="3" id="KW-1185">Reference proteome</keyword>
<dbReference type="PROSITE" id="PS50088">
    <property type="entry name" value="ANK_REPEAT"/>
    <property type="match status" value="1"/>
</dbReference>
<dbReference type="PROSITE" id="PS50297">
    <property type="entry name" value="ANK_REP_REGION"/>
    <property type="match status" value="1"/>
</dbReference>
<comment type="caution">
    <text evidence="2">The sequence shown here is derived from an EMBL/GenBank/DDBJ whole genome shotgun (WGS) entry which is preliminary data.</text>
</comment>
<protein>
    <submittedName>
        <fullName evidence="2">Uncharacterized protein</fullName>
    </submittedName>
</protein>
<dbReference type="InterPro" id="IPR002110">
    <property type="entry name" value="Ankyrin_rpt"/>
</dbReference>
<dbReference type="EMBL" id="LXJU01000022">
    <property type="protein sequence ID" value="OGE49273.1"/>
    <property type="molecule type" value="Genomic_DNA"/>
</dbReference>
<dbReference type="Pfam" id="PF12796">
    <property type="entry name" value="Ank_2"/>
    <property type="match status" value="1"/>
</dbReference>
<dbReference type="Proteomes" id="UP000177622">
    <property type="component" value="Unassembled WGS sequence"/>
</dbReference>
<reference evidence="2 3" key="1">
    <citation type="journal article" date="2016" name="Sci. Rep.">
        <title>Penicillium arizonense, a new, genome sequenced fungal species, reveals a high chemical diversity in secreted metabolites.</title>
        <authorList>
            <person name="Grijseels S."/>
            <person name="Nielsen J.C."/>
            <person name="Randelovic M."/>
            <person name="Nielsen J."/>
            <person name="Nielsen K.F."/>
            <person name="Workman M."/>
            <person name="Frisvad J.C."/>
        </authorList>
    </citation>
    <scope>NUCLEOTIDE SEQUENCE [LARGE SCALE GENOMIC DNA]</scope>
    <source>
        <strain evidence="2 3">CBS 141311</strain>
    </source>
</reference>
<accession>A0A1F5L7S7</accession>
<dbReference type="AlphaFoldDB" id="A0A1F5L7S7"/>
<evidence type="ECO:0000313" key="2">
    <source>
        <dbReference type="EMBL" id="OGE49273.1"/>
    </source>
</evidence>
<keyword evidence="1" id="KW-0040">ANK repeat</keyword>
<dbReference type="RefSeq" id="XP_022484725.1">
    <property type="nucleotide sequence ID" value="XM_022635392.1"/>
</dbReference>
<dbReference type="GeneID" id="34580126"/>
<name>A0A1F5L7S7_PENAI</name>
<organism evidence="2 3">
    <name type="scientific">Penicillium arizonense</name>
    <dbReference type="NCBI Taxonomy" id="1835702"/>
    <lineage>
        <taxon>Eukaryota</taxon>
        <taxon>Fungi</taxon>
        <taxon>Dikarya</taxon>
        <taxon>Ascomycota</taxon>
        <taxon>Pezizomycotina</taxon>
        <taxon>Eurotiomycetes</taxon>
        <taxon>Eurotiomycetidae</taxon>
        <taxon>Eurotiales</taxon>
        <taxon>Aspergillaceae</taxon>
        <taxon>Penicillium</taxon>
    </lineage>
</organism>
<sequence>MLYTVSHKRDDLNKAIAAHNLTDVQRLADVEADKCKGTKLSNSQTTNGLLRGVLLSGTGSLQHGCKERALGHGSGSFGAQVDDIKTNAMLYTASIGDHLSIPNFLEFNLDVNTHWQGTTALICAAKLGHVRYVAVLLENGPNVNVDSGDYDFGTALKAAISDYEDTFD</sequence>
<proteinExistence type="predicted"/>
<feature type="repeat" description="ANK" evidence="1">
    <location>
        <begin position="116"/>
        <end position="148"/>
    </location>
</feature>
<dbReference type="Gene3D" id="1.25.40.20">
    <property type="entry name" value="Ankyrin repeat-containing domain"/>
    <property type="match status" value="1"/>
</dbReference>
<evidence type="ECO:0000313" key="3">
    <source>
        <dbReference type="Proteomes" id="UP000177622"/>
    </source>
</evidence>
<dbReference type="InterPro" id="IPR036770">
    <property type="entry name" value="Ankyrin_rpt-contain_sf"/>
</dbReference>
<gene>
    <name evidence="2" type="ORF">PENARI_c022G06609</name>
</gene>
<dbReference type="SUPFAM" id="SSF48403">
    <property type="entry name" value="Ankyrin repeat"/>
    <property type="match status" value="1"/>
</dbReference>